<protein>
    <recommendedName>
        <fullName evidence="2">chorismate mutase</fullName>
        <ecNumber evidence="2">5.4.99.5</ecNumber>
    </recommendedName>
</protein>
<comment type="pathway">
    <text evidence="1">Metabolic intermediate biosynthesis; prephenate biosynthesis; prephenate from chorismate: step 1/1.</text>
</comment>
<dbReference type="InterPro" id="IPR051331">
    <property type="entry name" value="Chorismate_mutase-related"/>
</dbReference>
<evidence type="ECO:0000313" key="6">
    <source>
        <dbReference type="EMBL" id="SDH03087.1"/>
    </source>
</evidence>
<evidence type="ECO:0000256" key="1">
    <source>
        <dbReference type="ARBA" id="ARBA00004817"/>
    </source>
</evidence>
<reference evidence="6" key="1">
    <citation type="submission" date="2016-10" db="EMBL/GenBank/DDBJ databases">
        <authorList>
            <person name="Varghese N."/>
            <person name="Submissions S."/>
        </authorList>
    </citation>
    <scope>NUCLEOTIDE SEQUENCE [LARGE SCALE GENOMIC DNA]</scope>
    <source>
        <strain evidence="6">YR281</strain>
    </source>
</reference>
<evidence type="ECO:0000313" key="7">
    <source>
        <dbReference type="Proteomes" id="UP000198900"/>
    </source>
</evidence>
<dbReference type="EMBL" id="FNDI01000001">
    <property type="protein sequence ID" value="SDH03087.1"/>
    <property type="molecule type" value="Genomic_DNA"/>
</dbReference>
<proteinExistence type="predicted"/>
<dbReference type="Proteomes" id="UP000198900">
    <property type="component" value="Unassembled WGS sequence"/>
</dbReference>
<dbReference type="SUPFAM" id="SSF48600">
    <property type="entry name" value="Chorismate mutase II"/>
    <property type="match status" value="1"/>
</dbReference>
<evidence type="ECO:0000259" key="5">
    <source>
        <dbReference type="PROSITE" id="PS51168"/>
    </source>
</evidence>
<dbReference type="NCBIfam" id="TIGR01806">
    <property type="entry name" value="CM_mono2"/>
    <property type="match status" value="1"/>
</dbReference>
<dbReference type="InterPro" id="IPR002701">
    <property type="entry name" value="CM_II_prokaryot"/>
</dbReference>
<dbReference type="AlphaFoldDB" id="A0A7Z7B0X0"/>
<dbReference type="SMART" id="SM00830">
    <property type="entry name" value="CM_2"/>
    <property type="match status" value="1"/>
</dbReference>
<dbReference type="PANTHER" id="PTHR38041">
    <property type="entry name" value="CHORISMATE MUTASE"/>
    <property type="match status" value="1"/>
</dbReference>
<dbReference type="Gene3D" id="1.20.59.10">
    <property type="entry name" value="Chorismate mutase"/>
    <property type="match status" value="1"/>
</dbReference>
<keyword evidence="4" id="KW-0413">Isomerase</keyword>
<dbReference type="UniPathway" id="UPA00120">
    <property type="reaction ID" value="UER00203"/>
</dbReference>
<dbReference type="Pfam" id="PF01817">
    <property type="entry name" value="CM_2"/>
    <property type="match status" value="1"/>
</dbReference>
<sequence>MARADVPAWLNADFVLLSAADDASLCRGCARPFEFDTHLSLSFALPSRVAHAWRIFPRFVYSSVFSFISSAAACCIKLMTRPNLIGALGAILFASALAFTPVSARADGDDTALTNLIALVSQRLSLAEPVARYKWAHHQPITDTPREQALLADVEKRAARAGVDPAFAHEFFQDQIDASKEVQNALFDTWRASRPPEGAAPDLATSLRPQLDKLTQSLITALARVQTLHAQDDCPTRVARGIDNWKSLTRYDNTRNAALTRALGHVCESGGVGATG</sequence>
<dbReference type="GO" id="GO:0004106">
    <property type="term" value="F:chorismate mutase activity"/>
    <property type="evidence" value="ECO:0007669"/>
    <property type="project" value="UniProtKB-EC"/>
</dbReference>
<dbReference type="InterPro" id="IPR008240">
    <property type="entry name" value="Chorismate_mutase_periplasmic"/>
</dbReference>
<keyword evidence="7" id="KW-1185">Reference proteome</keyword>
<name>A0A7Z7B0X0_9BURK</name>
<feature type="domain" description="Chorismate mutase" evidence="5">
    <location>
        <begin position="93"/>
        <end position="187"/>
    </location>
</feature>
<evidence type="ECO:0000256" key="3">
    <source>
        <dbReference type="ARBA" id="ARBA00022729"/>
    </source>
</evidence>
<dbReference type="PROSITE" id="PS51168">
    <property type="entry name" value="CHORISMATE_MUT_2"/>
    <property type="match status" value="1"/>
</dbReference>
<evidence type="ECO:0000256" key="4">
    <source>
        <dbReference type="ARBA" id="ARBA00023235"/>
    </source>
</evidence>
<dbReference type="GO" id="GO:0009697">
    <property type="term" value="P:salicylic acid biosynthetic process"/>
    <property type="evidence" value="ECO:0007669"/>
    <property type="project" value="TreeGrafter"/>
</dbReference>
<dbReference type="GO" id="GO:0046417">
    <property type="term" value="P:chorismate metabolic process"/>
    <property type="evidence" value="ECO:0007669"/>
    <property type="project" value="InterPro"/>
</dbReference>
<dbReference type="InterPro" id="IPR036263">
    <property type="entry name" value="Chorismate_II_sf"/>
</dbReference>
<dbReference type="InterPro" id="IPR036979">
    <property type="entry name" value="CM_dom_sf"/>
</dbReference>
<accession>A0A7Z7B0X0</accession>
<evidence type="ECO:0000256" key="2">
    <source>
        <dbReference type="ARBA" id="ARBA00012404"/>
    </source>
</evidence>
<dbReference type="PANTHER" id="PTHR38041:SF2">
    <property type="entry name" value="SECRETED CHORISMATE MUTASE"/>
    <property type="match status" value="1"/>
</dbReference>
<dbReference type="EC" id="5.4.99.5" evidence="2"/>
<dbReference type="NCBIfam" id="NF006741">
    <property type="entry name" value="PRK09269.1"/>
    <property type="match status" value="1"/>
</dbReference>
<organism evidence="6 7">
    <name type="scientific">Paraburkholderia steynii</name>
    <dbReference type="NCBI Taxonomy" id="1245441"/>
    <lineage>
        <taxon>Bacteria</taxon>
        <taxon>Pseudomonadati</taxon>
        <taxon>Pseudomonadota</taxon>
        <taxon>Betaproteobacteria</taxon>
        <taxon>Burkholderiales</taxon>
        <taxon>Burkholderiaceae</taxon>
        <taxon>Paraburkholderia</taxon>
    </lineage>
</organism>
<comment type="caution">
    <text evidence="6">The sequence shown here is derived from an EMBL/GenBank/DDBJ whole genome shotgun (WGS) entry which is preliminary data.</text>
</comment>
<keyword evidence="3" id="KW-0732">Signal</keyword>
<gene>
    <name evidence="6" type="ORF">SAMN04487926_101742</name>
</gene>